<protein>
    <submittedName>
        <fullName evidence="1">Uncharacterized protein</fullName>
    </submittedName>
</protein>
<evidence type="ECO:0000313" key="1">
    <source>
        <dbReference type="EMBL" id="KAJ7732016.1"/>
    </source>
</evidence>
<keyword evidence="2" id="KW-1185">Reference proteome</keyword>
<sequence length="125" mass="14039">NAWPHLGRLSFRARSRKQPPRATLTNLLHLAEHCPKLQTLEMMVDASTVPPIERSADRAEWTIGLSLIASAIRALLLEDINYEAEHSDDEDGNEEAWSMWEDVEIGGAILGRQSCARSRAESLEF</sequence>
<comment type="caution">
    <text evidence="1">The sequence shown here is derived from an EMBL/GenBank/DDBJ whole genome shotgun (WGS) entry which is preliminary data.</text>
</comment>
<name>A0AAD7I078_9AGAR</name>
<evidence type="ECO:0000313" key="2">
    <source>
        <dbReference type="Proteomes" id="UP001215598"/>
    </source>
</evidence>
<accession>A0AAD7I078</accession>
<feature type="non-terminal residue" evidence="1">
    <location>
        <position position="125"/>
    </location>
</feature>
<proteinExistence type="predicted"/>
<reference evidence="1" key="1">
    <citation type="submission" date="2023-03" db="EMBL/GenBank/DDBJ databases">
        <title>Massive genome expansion in bonnet fungi (Mycena s.s.) driven by repeated elements and novel gene families across ecological guilds.</title>
        <authorList>
            <consortium name="Lawrence Berkeley National Laboratory"/>
            <person name="Harder C.B."/>
            <person name="Miyauchi S."/>
            <person name="Viragh M."/>
            <person name="Kuo A."/>
            <person name="Thoen E."/>
            <person name="Andreopoulos B."/>
            <person name="Lu D."/>
            <person name="Skrede I."/>
            <person name="Drula E."/>
            <person name="Henrissat B."/>
            <person name="Morin E."/>
            <person name="Kohler A."/>
            <person name="Barry K."/>
            <person name="LaButti K."/>
            <person name="Morin E."/>
            <person name="Salamov A."/>
            <person name="Lipzen A."/>
            <person name="Mereny Z."/>
            <person name="Hegedus B."/>
            <person name="Baldrian P."/>
            <person name="Stursova M."/>
            <person name="Weitz H."/>
            <person name="Taylor A."/>
            <person name="Grigoriev I.V."/>
            <person name="Nagy L.G."/>
            <person name="Martin F."/>
            <person name="Kauserud H."/>
        </authorList>
    </citation>
    <scope>NUCLEOTIDE SEQUENCE</scope>
    <source>
        <strain evidence="1">CBHHK182m</strain>
    </source>
</reference>
<dbReference type="AlphaFoldDB" id="A0AAD7I078"/>
<gene>
    <name evidence="1" type="ORF">B0H16DRAFT_1582520</name>
</gene>
<dbReference type="Proteomes" id="UP001215598">
    <property type="component" value="Unassembled WGS sequence"/>
</dbReference>
<dbReference type="EMBL" id="JARKIB010000148">
    <property type="protein sequence ID" value="KAJ7732016.1"/>
    <property type="molecule type" value="Genomic_DNA"/>
</dbReference>
<organism evidence="1 2">
    <name type="scientific">Mycena metata</name>
    <dbReference type="NCBI Taxonomy" id="1033252"/>
    <lineage>
        <taxon>Eukaryota</taxon>
        <taxon>Fungi</taxon>
        <taxon>Dikarya</taxon>
        <taxon>Basidiomycota</taxon>
        <taxon>Agaricomycotina</taxon>
        <taxon>Agaricomycetes</taxon>
        <taxon>Agaricomycetidae</taxon>
        <taxon>Agaricales</taxon>
        <taxon>Marasmiineae</taxon>
        <taxon>Mycenaceae</taxon>
        <taxon>Mycena</taxon>
    </lineage>
</organism>